<keyword evidence="1" id="KW-0732">Signal</keyword>
<keyword evidence="3" id="KW-1185">Reference proteome</keyword>
<evidence type="ECO:0000256" key="1">
    <source>
        <dbReference type="SAM" id="SignalP"/>
    </source>
</evidence>
<dbReference type="EMBL" id="JAQQBR010001834">
    <property type="protein sequence ID" value="KAK0161720.1"/>
    <property type="molecule type" value="Genomic_DNA"/>
</dbReference>
<sequence length="84" mass="9818">MFCTKFNALLGGALFGYVLGQSQSYFHKKFVDFMKVINVRPSNLYPQEFYQYTEEDSTGEDCTDTLSSKRKQKFVHYDYIATTE</sequence>
<evidence type="ECO:0000313" key="3">
    <source>
        <dbReference type="Proteomes" id="UP001168972"/>
    </source>
</evidence>
<proteinExistence type="predicted"/>
<organism evidence="2 3">
    <name type="scientific">Microctonus hyperodae</name>
    <name type="common">Parasitoid wasp</name>
    <dbReference type="NCBI Taxonomy" id="165561"/>
    <lineage>
        <taxon>Eukaryota</taxon>
        <taxon>Metazoa</taxon>
        <taxon>Ecdysozoa</taxon>
        <taxon>Arthropoda</taxon>
        <taxon>Hexapoda</taxon>
        <taxon>Insecta</taxon>
        <taxon>Pterygota</taxon>
        <taxon>Neoptera</taxon>
        <taxon>Endopterygota</taxon>
        <taxon>Hymenoptera</taxon>
        <taxon>Apocrita</taxon>
        <taxon>Ichneumonoidea</taxon>
        <taxon>Braconidae</taxon>
        <taxon>Euphorinae</taxon>
        <taxon>Microctonus</taxon>
    </lineage>
</organism>
<dbReference type="Proteomes" id="UP001168972">
    <property type="component" value="Unassembled WGS sequence"/>
</dbReference>
<reference evidence="2" key="1">
    <citation type="journal article" date="2023" name="bioRxiv">
        <title>Scaffold-level genome assemblies of two parasitoid biocontrol wasps reveal the parthenogenesis mechanism and an associated novel virus.</title>
        <authorList>
            <person name="Inwood S."/>
            <person name="Skelly J."/>
            <person name="Guhlin J."/>
            <person name="Harrop T."/>
            <person name="Goldson S."/>
            <person name="Dearden P."/>
        </authorList>
    </citation>
    <scope>NUCLEOTIDE SEQUENCE</scope>
    <source>
        <strain evidence="2">Lincoln</strain>
        <tissue evidence="2">Whole body</tissue>
    </source>
</reference>
<protein>
    <submittedName>
        <fullName evidence="2">Uncharacterized protein</fullName>
    </submittedName>
</protein>
<feature type="chain" id="PRO_5041228365" evidence="1">
    <location>
        <begin position="21"/>
        <end position="84"/>
    </location>
</feature>
<dbReference type="AlphaFoldDB" id="A0AA39F2H0"/>
<evidence type="ECO:0000313" key="2">
    <source>
        <dbReference type="EMBL" id="KAK0161720.1"/>
    </source>
</evidence>
<comment type="caution">
    <text evidence="2">The sequence shown here is derived from an EMBL/GenBank/DDBJ whole genome shotgun (WGS) entry which is preliminary data.</text>
</comment>
<reference evidence="2" key="2">
    <citation type="submission" date="2023-03" db="EMBL/GenBank/DDBJ databases">
        <authorList>
            <person name="Inwood S.N."/>
            <person name="Skelly J.G."/>
            <person name="Guhlin J."/>
            <person name="Harrop T.W.R."/>
            <person name="Goldson S.G."/>
            <person name="Dearden P.K."/>
        </authorList>
    </citation>
    <scope>NUCLEOTIDE SEQUENCE</scope>
    <source>
        <strain evidence="2">Lincoln</strain>
        <tissue evidence="2">Whole body</tissue>
    </source>
</reference>
<accession>A0AA39F2H0</accession>
<gene>
    <name evidence="2" type="ORF">PV327_008138</name>
</gene>
<name>A0AA39F2H0_MICHY</name>
<feature type="signal peptide" evidence="1">
    <location>
        <begin position="1"/>
        <end position="20"/>
    </location>
</feature>